<keyword evidence="5 6" id="KW-0472">Membrane</keyword>
<feature type="transmembrane region" description="Helical" evidence="6">
    <location>
        <begin position="300"/>
        <end position="323"/>
    </location>
</feature>
<dbReference type="Proteomes" id="UP000680865">
    <property type="component" value="Unassembled WGS sequence"/>
</dbReference>
<dbReference type="GO" id="GO:0022857">
    <property type="term" value="F:transmembrane transporter activity"/>
    <property type="evidence" value="ECO:0007669"/>
    <property type="project" value="InterPro"/>
</dbReference>
<dbReference type="InterPro" id="IPR036259">
    <property type="entry name" value="MFS_trans_sf"/>
</dbReference>
<feature type="transmembrane region" description="Helical" evidence="6">
    <location>
        <begin position="85"/>
        <end position="107"/>
    </location>
</feature>
<feature type="transmembrane region" description="Helical" evidence="6">
    <location>
        <begin position="249"/>
        <end position="269"/>
    </location>
</feature>
<dbReference type="Gene3D" id="1.20.1250.20">
    <property type="entry name" value="MFS general substrate transporter like domains"/>
    <property type="match status" value="1"/>
</dbReference>
<evidence type="ECO:0000313" key="8">
    <source>
        <dbReference type="Proteomes" id="UP000680865"/>
    </source>
</evidence>
<accession>A0A919SM08</accession>
<comment type="caution">
    <text evidence="7">The sequence shown here is derived from an EMBL/GenBank/DDBJ whole genome shotgun (WGS) entry which is preliminary data.</text>
</comment>
<dbReference type="PANTHER" id="PTHR23513:SF6">
    <property type="entry name" value="MAJOR FACILITATOR SUPERFAMILY ASSOCIATED DOMAIN-CONTAINING PROTEIN"/>
    <property type="match status" value="1"/>
</dbReference>
<keyword evidence="3 6" id="KW-0812">Transmembrane</keyword>
<keyword evidence="8" id="KW-1185">Reference proteome</keyword>
<feature type="transmembrane region" description="Helical" evidence="6">
    <location>
        <begin position="274"/>
        <end position="294"/>
    </location>
</feature>
<gene>
    <name evidence="7" type="ORF">Aco04nite_44540</name>
</gene>
<feature type="transmembrane region" description="Helical" evidence="6">
    <location>
        <begin position="41"/>
        <end position="64"/>
    </location>
</feature>
<dbReference type="CDD" id="cd06173">
    <property type="entry name" value="MFS_MefA_like"/>
    <property type="match status" value="1"/>
</dbReference>
<organism evidence="7 8">
    <name type="scientific">Winogradskya consettensis</name>
    <dbReference type="NCBI Taxonomy" id="113560"/>
    <lineage>
        <taxon>Bacteria</taxon>
        <taxon>Bacillati</taxon>
        <taxon>Actinomycetota</taxon>
        <taxon>Actinomycetes</taxon>
        <taxon>Micromonosporales</taxon>
        <taxon>Micromonosporaceae</taxon>
        <taxon>Winogradskya</taxon>
    </lineage>
</organism>
<dbReference type="GO" id="GO:0005886">
    <property type="term" value="C:plasma membrane"/>
    <property type="evidence" value="ECO:0007669"/>
    <property type="project" value="UniProtKB-SubCell"/>
</dbReference>
<feature type="transmembrane region" description="Helical" evidence="6">
    <location>
        <begin position="335"/>
        <end position="357"/>
    </location>
</feature>
<protein>
    <recommendedName>
        <fullName evidence="9">MFS transporter</fullName>
    </recommendedName>
</protein>
<dbReference type="InterPro" id="IPR011701">
    <property type="entry name" value="MFS"/>
</dbReference>
<dbReference type="AlphaFoldDB" id="A0A919SM08"/>
<evidence type="ECO:0000256" key="1">
    <source>
        <dbReference type="ARBA" id="ARBA00004651"/>
    </source>
</evidence>
<evidence type="ECO:0000256" key="4">
    <source>
        <dbReference type="ARBA" id="ARBA00022989"/>
    </source>
</evidence>
<dbReference type="PANTHER" id="PTHR23513">
    <property type="entry name" value="INTEGRAL MEMBRANE EFFLUX PROTEIN-RELATED"/>
    <property type="match status" value="1"/>
</dbReference>
<evidence type="ECO:0008006" key="9">
    <source>
        <dbReference type="Google" id="ProtNLM"/>
    </source>
</evidence>
<feature type="transmembrane region" description="Helical" evidence="6">
    <location>
        <begin position="212"/>
        <end position="229"/>
    </location>
</feature>
<evidence type="ECO:0000313" key="7">
    <source>
        <dbReference type="EMBL" id="GIM75270.1"/>
    </source>
</evidence>
<name>A0A919SM08_9ACTN</name>
<keyword evidence="4 6" id="KW-1133">Transmembrane helix</keyword>
<reference evidence="7" key="1">
    <citation type="submission" date="2021-03" db="EMBL/GenBank/DDBJ databases">
        <title>Whole genome shotgun sequence of Actinoplanes consettensis NBRC 14913.</title>
        <authorList>
            <person name="Komaki H."/>
            <person name="Tamura T."/>
        </authorList>
    </citation>
    <scope>NUCLEOTIDE SEQUENCE</scope>
    <source>
        <strain evidence="7">NBRC 14913</strain>
    </source>
</reference>
<dbReference type="SUPFAM" id="SSF103473">
    <property type="entry name" value="MFS general substrate transporter"/>
    <property type="match status" value="1"/>
</dbReference>
<evidence type="ECO:0000256" key="2">
    <source>
        <dbReference type="ARBA" id="ARBA00022475"/>
    </source>
</evidence>
<sequence length="390" mass="39754">MLRDPRMRRLLPGFAASSLGDGMSAVAVSWLAIEIAPPDRHGMWVALAVAAYTLPGALGTFLLAAVLRGRSGAQLVTWDSALRAVALGAIAIFALSGALSIGVYVALLAVSSLLHSWGSAGTYTLMAELLPEREHVPANALLTTLSQGGVLIGPLLAAAVIAGAGASTVIALDAVSFAVLALFCGFGVPWAARAERRNSGSGFRVMVADRKLVALLALTFCFFALYGPVEVGLPVYVSDYLHAPASHLAWYFTAFGGGAVIGGLIAGYLRAWPLWPTASGIVIGVGAAFLPLGLGAPVSVSVAGLAVAGIVYGPYGSITIALFQRSADRAQVLAARRTVMILAGPVGVGTGGLLVTGLGPRPAMLVTAVGTMTLGLLAATATTAQTVRRR</sequence>
<feature type="transmembrane region" description="Helical" evidence="6">
    <location>
        <begin position="170"/>
        <end position="192"/>
    </location>
</feature>
<proteinExistence type="predicted"/>
<comment type="subcellular location">
    <subcellularLocation>
        <location evidence="1">Cell membrane</location>
        <topology evidence="1">Multi-pass membrane protein</topology>
    </subcellularLocation>
</comment>
<dbReference type="EMBL" id="BOQP01000022">
    <property type="protein sequence ID" value="GIM75270.1"/>
    <property type="molecule type" value="Genomic_DNA"/>
</dbReference>
<evidence type="ECO:0000256" key="3">
    <source>
        <dbReference type="ARBA" id="ARBA00022692"/>
    </source>
</evidence>
<evidence type="ECO:0000256" key="6">
    <source>
        <dbReference type="SAM" id="Phobius"/>
    </source>
</evidence>
<keyword evidence="2" id="KW-1003">Cell membrane</keyword>
<feature type="transmembrane region" description="Helical" evidence="6">
    <location>
        <begin position="363"/>
        <end position="384"/>
    </location>
</feature>
<evidence type="ECO:0000256" key="5">
    <source>
        <dbReference type="ARBA" id="ARBA00023136"/>
    </source>
</evidence>
<dbReference type="Pfam" id="PF07690">
    <property type="entry name" value="MFS_1"/>
    <property type="match status" value="1"/>
</dbReference>